<dbReference type="EMBL" id="JAODUO010001556">
    <property type="protein sequence ID" value="KAK2161838.1"/>
    <property type="molecule type" value="Genomic_DNA"/>
</dbReference>
<dbReference type="AlphaFoldDB" id="A0AAD9JYL2"/>
<gene>
    <name evidence="1" type="ORF">NP493_1556g00006</name>
</gene>
<accession>A0AAD9JYL2</accession>
<proteinExistence type="predicted"/>
<evidence type="ECO:0000313" key="1">
    <source>
        <dbReference type="EMBL" id="KAK2161838.1"/>
    </source>
</evidence>
<sequence length="195" mass="21582">MCEPAGGPDKWNVFPMMCPNCTFWDQDKLTCVEVYDDPDDTGVCGRFEAVTPTLTLPTVIELPKLFCINFDNQYQLADNGIYVYNDGVELVEDDTVCPIPGSQCGHFLGSNSRLEVPFFSNNYDHFQALVITFYYRRTGTGGNEQGIISNDCYPDGTADGSIGNSLYCSINGSQVNAGMKEPTRNVDANDVRIYC</sequence>
<keyword evidence="2" id="KW-1185">Reference proteome</keyword>
<organism evidence="1 2">
    <name type="scientific">Ridgeia piscesae</name>
    <name type="common">Tubeworm</name>
    <dbReference type="NCBI Taxonomy" id="27915"/>
    <lineage>
        <taxon>Eukaryota</taxon>
        <taxon>Metazoa</taxon>
        <taxon>Spiralia</taxon>
        <taxon>Lophotrochozoa</taxon>
        <taxon>Annelida</taxon>
        <taxon>Polychaeta</taxon>
        <taxon>Sedentaria</taxon>
        <taxon>Canalipalpata</taxon>
        <taxon>Sabellida</taxon>
        <taxon>Siboglinidae</taxon>
        <taxon>Ridgeia</taxon>
    </lineage>
</organism>
<dbReference type="Proteomes" id="UP001209878">
    <property type="component" value="Unassembled WGS sequence"/>
</dbReference>
<protein>
    <submittedName>
        <fullName evidence="1">Uncharacterized protein</fullName>
    </submittedName>
</protein>
<evidence type="ECO:0000313" key="2">
    <source>
        <dbReference type="Proteomes" id="UP001209878"/>
    </source>
</evidence>
<comment type="caution">
    <text evidence="1">The sequence shown here is derived from an EMBL/GenBank/DDBJ whole genome shotgun (WGS) entry which is preliminary data.</text>
</comment>
<name>A0AAD9JYL2_RIDPI</name>
<reference evidence="1" key="1">
    <citation type="journal article" date="2023" name="Mol. Biol. Evol.">
        <title>Third-Generation Sequencing Reveals the Adaptive Role of the Epigenome in Three Deep-Sea Polychaetes.</title>
        <authorList>
            <person name="Perez M."/>
            <person name="Aroh O."/>
            <person name="Sun Y."/>
            <person name="Lan Y."/>
            <person name="Juniper S.K."/>
            <person name="Young C.R."/>
            <person name="Angers B."/>
            <person name="Qian P.Y."/>
        </authorList>
    </citation>
    <scope>NUCLEOTIDE SEQUENCE</scope>
    <source>
        <strain evidence="1">R07B-5</strain>
    </source>
</reference>